<dbReference type="InterPro" id="IPR012338">
    <property type="entry name" value="Beta-lactam/transpept-like"/>
</dbReference>
<comment type="caution">
    <text evidence="2">The sequence shown here is derived from an EMBL/GenBank/DDBJ whole genome shotgun (WGS) entry which is preliminary data.</text>
</comment>
<dbReference type="AlphaFoldDB" id="A0A2W0HBN7"/>
<evidence type="ECO:0000313" key="2">
    <source>
        <dbReference type="EMBL" id="PYZ98281.1"/>
    </source>
</evidence>
<evidence type="ECO:0000259" key="1">
    <source>
        <dbReference type="Pfam" id="PF00144"/>
    </source>
</evidence>
<dbReference type="PANTHER" id="PTHR43283:SF7">
    <property type="entry name" value="BETA-LACTAMASE-RELATED DOMAIN-CONTAINING PROTEIN"/>
    <property type="match status" value="1"/>
</dbReference>
<dbReference type="InterPro" id="IPR050789">
    <property type="entry name" value="Diverse_Enzym_Activities"/>
</dbReference>
<dbReference type="EMBL" id="PDOF01000001">
    <property type="protein sequence ID" value="PYZ98281.1"/>
    <property type="molecule type" value="Genomic_DNA"/>
</dbReference>
<protein>
    <submittedName>
        <fullName evidence="2">Penicillin-binding protein</fullName>
    </submittedName>
</protein>
<dbReference type="InterPro" id="IPR001466">
    <property type="entry name" value="Beta-lactam-related"/>
</dbReference>
<keyword evidence="3" id="KW-1185">Reference proteome</keyword>
<dbReference type="Pfam" id="PF00144">
    <property type="entry name" value="Beta-lactamase"/>
    <property type="match status" value="1"/>
</dbReference>
<dbReference type="Proteomes" id="UP000248066">
    <property type="component" value="Unassembled WGS sequence"/>
</dbReference>
<sequence>MTLSLHSVPVELSCPSRFSIIERKLEELHESGAIMDAADPFKRESNRLMKGSKKEEFTELLENSPVTSCAVLISDELVFEWTKWDMSLDVPVKVNSVTKSVLSTIIGIASEKEILNLYDPVSSFFPDVSMQDHFGSITVDHLLTMSSGLEWPGNRHLYESENWLSFILERTVKENPGQEMAYIEANSHLLSVILTETAGKPCSFFAAEELFKVIGIPSRQWDTDPQGYNTGGFGLSLSPMDMLKFGRLYLQNGRWGSQQVVREDWIELAVKPHLHTVRGQQRYGRHWWVNPESERLPFFYYAAGSGGQYIFVVPEKKMVCVFTGDYGRNGGTQPFTWFTRYLLRAFD</sequence>
<gene>
    <name evidence="2" type="ORF">CR205_06700</name>
</gene>
<accession>A0A2W0HBN7</accession>
<feature type="domain" description="Beta-lactamase-related" evidence="1">
    <location>
        <begin position="71"/>
        <end position="322"/>
    </location>
</feature>
<proteinExistence type="predicted"/>
<evidence type="ECO:0000313" key="3">
    <source>
        <dbReference type="Proteomes" id="UP000248066"/>
    </source>
</evidence>
<dbReference type="Gene3D" id="3.40.710.10">
    <property type="entry name" value="DD-peptidase/beta-lactamase superfamily"/>
    <property type="match status" value="1"/>
</dbReference>
<name>A0A2W0HBN7_9BACI</name>
<reference evidence="2 3" key="1">
    <citation type="submission" date="2017-10" db="EMBL/GenBank/DDBJ databases">
        <title>Bacillus sp. nov., a halophilic bacterium isolated from a Yangshapao Lake.</title>
        <authorList>
            <person name="Wang H."/>
        </authorList>
    </citation>
    <scope>NUCLEOTIDE SEQUENCE [LARGE SCALE GENOMIC DNA]</scope>
    <source>
        <strain evidence="2 3">YSP-3</strain>
    </source>
</reference>
<organism evidence="2 3">
    <name type="scientific">Alteribacter lacisalsi</name>
    <dbReference type="NCBI Taxonomy" id="2045244"/>
    <lineage>
        <taxon>Bacteria</taxon>
        <taxon>Bacillati</taxon>
        <taxon>Bacillota</taxon>
        <taxon>Bacilli</taxon>
        <taxon>Bacillales</taxon>
        <taxon>Bacillaceae</taxon>
        <taxon>Alteribacter</taxon>
    </lineage>
</organism>
<dbReference type="PANTHER" id="PTHR43283">
    <property type="entry name" value="BETA-LACTAMASE-RELATED"/>
    <property type="match status" value="1"/>
</dbReference>
<dbReference type="SUPFAM" id="SSF56601">
    <property type="entry name" value="beta-lactamase/transpeptidase-like"/>
    <property type="match status" value="1"/>
</dbReference>